<dbReference type="CDD" id="cd00173">
    <property type="entry name" value="SH2"/>
    <property type="match status" value="1"/>
</dbReference>
<dbReference type="SUPFAM" id="SSF55550">
    <property type="entry name" value="SH2 domain"/>
    <property type="match status" value="1"/>
</dbReference>
<keyword evidence="1" id="KW-0727">SH2 domain</keyword>
<dbReference type="Pfam" id="PF00017">
    <property type="entry name" value="SH2"/>
    <property type="match status" value="1"/>
</dbReference>
<dbReference type="AlphaFoldDB" id="A0A821MMX4"/>
<evidence type="ECO:0000259" key="3">
    <source>
        <dbReference type="PROSITE" id="PS50001"/>
    </source>
</evidence>
<gene>
    <name evidence="4" type="ORF">UJA718_LOCUS39838</name>
</gene>
<dbReference type="EMBL" id="CAJOBP010042892">
    <property type="protein sequence ID" value="CAF4769522.1"/>
    <property type="molecule type" value="Genomic_DNA"/>
</dbReference>
<dbReference type="PROSITE" id="PS50001">
    <property type="entry name" value="SH2"/>
    <property type="match status" value="1"/>
</dbReference>
<dbReference type="Proteomes" id="UP000663873">
    <property type="component" value="Unassembled WGS sequence"/>
</dbReference>
<protein>
    <recommendedName>
        <fullName evidence="3">SH2 domain-containing protein</fullName>
    </recommendedName>
</protein>
<evidence type="ECO:0000256" key="2">
    <source>
        <dbReference type="SAM" id="MobiDB-lite"/>
    </source>
</evidence>
<keyword evidence="5" id="KW-1185">Reference proteome</keyword>
<organism evidence="4 5">
    <name type="scientific">Rotaria socialis</name>
    <dbReference type="NCBI Taxonomy" id="392032"/>
    <lineage>
        <taxon>Eukaryota</taxon>
        <taxon>Metazoa</taxon>
        <taxon>Spiralia</taxon>
        <taxon>Gnathifera</taxon>
        <taxon>Rotifera</taxon>
        <taxon>Eurotatoria</taxon>
        <taxon>Bdelloidea</taxon>
        <taxon>Philodinida</taxon>
        <taxon>Philodinidae</taxon>
        <taxon>Rotaria</taxon>
    </lineage>
</organism>
<dbReference type="InterPro" id="IPR036860">
    <property type="entry name" value="SH2_dom_sf"/>
</dbReference>
<feature type="domain" description="SH2" evidence="3">
    <location>
        <begin position="1"/>
        <end position="91"/>
    </location>
</feature>
<evidence type="ECO:0000256" key="1">
    <source>
        <dbReference type="PROSITE-ProRule" id="PRU00191"/>
    </source>
</evidence>
<accession>A0A821MMX4</accession>
<reference evidence="4" key="1">
    <citation type="submission" date="2021-02" db="EMBL/GenBank/DDBJ databases">
        <authorList>
            <person name="Nowell W R."/>
        </authorList>
    </citation>
    <scope>NUCLEOTIDE SEQUENCE</scope>
</reference>
<evidence type="ECO:0000313" key="5">
    <source>
        <dbReference type="Proteomes" id="UP000663873"/>
    </source>
</evidence>
<evidence type="ECO:0000313" key="4">
    <source>
        <dbReference type="EMBL" id="CAF4769522.1"/>
    </source>
</evidence>
<sequence length="129" mass="14772">MRAILNYFKNNDGYFFVRQSSSVQDDYAISIIWQNNLVHVKLHKKNFNSYYFEDRLHYHESLEHAIDYFVKIYKSDVKPLSLDAAKLAYASETSSSVSQRLLTSTSKILKPSNQSSHGSLNINTSATIG</sequence>
<proteinExistence type="predicted"/>
<dbReference type="Gene3D" id="3.30.505.10">
    <property type="entry name" value="SH2 domain"/>
    <property type="match status" value="1"/>
</dbReference>
<comment type="caution">
    <text evidence="4">The sequence shown here is derived from an EMBL/GenBank/DDBJ whole genome shotgun (WGS) entry which is preliminary data.</text>
</comment>
<dbReference type="InterPro" id="IPR000980">
    <property type="entry name" value="SH2"/>
</dbReference>
<feature type="region of interest" description="Disordered" evidence="2">
    <location>
        <begin position="109"/>
        <end position="129"/>
    </location>
</feature>
<name>A0A821MMX4_9BILA</name>